<protein>
    <submittedName>
        <fullName evidence="2">DUF1622 domain-containing protein</fullName>
    </submittedName>
</protein>
<evidence type="ECO:0000313" key="3">
    <source>
        <dbReference type="Proteomes" id="UP001597371"/>
    </source>
</evidence>
<dbReference type="PANTHER" id="PTHR38468:SF1">
    <property type="entry name" value="SLL0939 PROTEIN"/>
    <property type="match status" value="1"/>
</dbReference>
<accession>A0ABW5CL51</accession>
<keyword evidence="1" id="KW-0812">Transmembrane</keyword>
<dbReference type="PANTHER" id="PTHR38468">
    <property type="entry name" value="SLL0939 PROTEIN"/>
    <property type="match status" value="1"/>
</dbReference>
<feature type="transmembrane region" description="Helical" evidence="1">
    <location>
        <begin position="6"/>
        <end position="33"/>
    </location>
</feature>
<keyword evidence="1" id="KW-0472">Membrane</keyword>
<keyword evidence="1" id="KW-1133">Transmembrane helix</keyword>
<reference evidence="3" key="1">
    <citation type="journal article" date="2019" name="Int. J. Syst. Evol. Microbiol.">
        <title>The Global Catalogue of Microorganisms (GCM) 10K type strain sequencing project: providing services to taxonomists for standard genome sequencing and annotation.</title>
        <authorList>
            <consortium name="The Broad Institute Genomics Platform"/>
            <consortium name="The Broad Institute Genome Sequencing Center for Infectious Disease"/>
            <person name="Wu L."/>
            <person name="Ma J."/>
        </authorList>
    </citation>
    <scope>NUCLEOTIDE SEQUENCE [LARGE SCALE GENOMIC DNA]</scope>
    <source>
        <strain evidence="3">ZS-35-S2</strain>
    </source>
</reference>
<dbReference type="Pfam" id="PF07784">
    <property type="entry name" value="DUF1622"/>
    <property type="match status" value="1"/>
</dbReference>
<proteinExistence type="predicted"/>
<organism evidence="2 3">
    <name type="scientific">Aureimonas populi</name>
    <dbReference type="NCBI Taxonomy" id="1701758"/>
    <lineage>
        <taxon>Bacteria</taxon>
        <taxon>Pseudomonadati</taxon>
        <taxon>Pseudomonadota</taxon>
        <taxon>Alphaproteobacteria</taxon>
        <taxon>Hyphomicrobiales</taxon>
        <taxon>Aurantimonadaceae</taxon>
        <taxon>Aureimonas</taxon>
    </lineage>
</organism>
<name>A0ABW5CL51_9HYPH</name>
<evidence type="ECO:0000256" key="1">
    <source>
        <dbReference type="SAM" id="Phobius"/>
    </source>
</evidence>
<feature type="transmembrane region" description="Helical" evidence="1">
    <location>
        <begin position="85"/>
        <end position="104"/>
    </location>
</feature>
<dbReference type="RefSeq" id="WP_209735560.1">
    <property type="nucleotide sequence ID" value="NZ_CP072611.1"/>
</dbReference>
<evidence type="ECO:0000313" key="2">
    <source>
        <dbReference type="EMBL" id="MFD2236687.1"/>
    </source>
</evidence>
<gene>
    <name evidence="2" type="ORF">ACFSKQ_04300</name>
</gene>
<feature type="transmembrane region" description="Helical" evidence="1">
    <location>
        <begin position="54"/>
        <end position="73"/>
    </location>
</feature>
<sequence length="123" mass="13288">MLNSLFLVVIDLLELAGVGVTVAGLAWASAGYVRELRGTAGDKDRKAAFRAYRANIGRAILLGLEFLVAADIIKTVAMEPTLESVGILAAVVVVRTFLSFALQVEIDGRWPWQQGRESREGSL</sequence>
<dbReference type="EMBL" id="JBHUIJ010000005">
    <property type="protein sequence ID" value="MFD2236687.1"/>
    <property type="molecule type" value="Genomic_DNA"/>
</dbReference>
<keyword evidence="3" id="KW-1185">Reference proteome</keyword>
<dbReference type="InterPro" id="IPR012427">
    <property type="entry name" value="DUF1622"/>
</dbReference>
<dbReference type="Proteomes" id="UP001597371">
    <property type="component" value="Unassembled WGS sequence"/>
</dbReference>
<comment type="caution">
    <text evidence="2">The sequence shown here is derived from an EMBL/GenBank/DDBJ whole genome shotgun (WGS) entry which is preliminary data.</text>
</comment>